<evidence type="ECO:0000313" key="3">
    <source>
        <dbReference type="Proteomes" id="UP000671913"/>
    </source>
</evidence>
<protein>
    <submittedName>
        <fullName evidence="2">NYN domain-containing protein</fullName>
    </submittedName>
</protein>
<gene>
    <name evidence="2" type="ORF">ACETAC_10065</name>
</gene>
<evidence type="ECO:0000256" key="1">
    <source>
        <dbReference type="SAM" id="Coils"/>
    </source>
</evidence>
<accession>A0A975GAD7</accession>
<dbReference type="KEGG" id="aaut:ACETAC_10065"/>
<dbReference type="InterPro" id="IPR010298">
    <property type="entry name" value="YacP-like"/>
</dbReference>
<dbReference type="Pfam" id="PF05991">
    <property type="entry name" value="NYN_YacP"/>
    <property type="match status" value="1"/>
</dbReference>
<proteinExistence type="predicted"/>
<dbReference type="RefSeq" id="WP_284679864.1">
    <property type="nucleotide sequence ID" value="NZ_CP060096.1"/>
</dbReference>
<feature type="coiled-coil region" evidence="1">
    <location>
        <begin position="11"/>
        <end position="38"/>
    </location>
</feature>
<dbReference type="EMBL" id="CP060096">
    <property type="protein sequence ID" value="QSZ27175.1"/>
    <property type="molecule type" value="Genomic_DNA"/>
</dbReference>
<sequence length="164" mass="19138">MYMILDGYNIINNWSELKKEAEDNLEDARLKLIEMLINFQGYSGIKIIVVYDALYVKGSVEKHEYYNNVEVVYTKEGETADHYIEGIIKTLAKKEQVVVVTSDWALQQVVLGEGATRMSSRELHDDLIKYFNEKKKYFVVNNLKNNIESMLDEDVLKKLRKMSE</sequence>
<name>A0A975GAD7_9THEO</name>
<keyword evidence="3" id="KW-1185">Reference proteome</keyword>
<dbReference type="PANTHER" id="PTHR34547">
    <property type="entry name" value="YACP-LIKE NYN DOMAIN PROTEIN"/>
    <property type="match status" value="1"/>
</dbReference>
<dbReference type="CDD" id="cd10912">
    <property type="entry name" value="PIN_YacP-like"/>
    <property type="match status" value="1"/>
</dbReference>
<organism evidence="2 3">
    <name type="scientific">Aceticella autotrophica</name>
    <dbReference type="NCBI Taxonomy" id="2755338"/>
    <lineage>
        <taxon>Bacteria</taxon>
        <taxon>Bacillati</taxon>
        <taxon>Bacillota</taxon>
        <taxon>Clostridia</taxon>
        <taxon>Thermoanaerobacterales</taxon>
        <taxon>Thermoanaerobacteraceae</taxon>
        <taxon>Aceticella</taxon>
    </lineage>
</organism>
<evidence type="ECO:0000313" key="2">
    <source>
        <dbReference type="EMBL" id="QSZ27175.1"/>
    </source>
</evidence>
<reference evidence="2" key="1">
    <citation type="submission" date="2020-08" db="EMBL/GenBank/DDBJ databases">
        <title>Genomic insights into the carbon and energy metabolism of the first obligate autotrophic acetogenic bacterium Aceticella autotrophica gen. nov., sp. nov.</title>
        <authorList>
            <person name="Toshchakov S.V."/>
            <person name="Elcheninov A.G."/>
            <person name="Kublanov I.V."/>
            <person name="Frolov E.N."/>
            <person name="Lebedinsky A.V."/>
        </authorList>
    </citation>
    <scope>NUCLEOTIDE SEQUENCE</scope>
    <source>
        <strain evidence="2">3443-3Ac</strain>
    </source>
</reference>
<dbReference type="PANTHER" id="PTHR34547:SF1">
    <property type="entry name" value="YACP-LIKE NYN DOMAIN PROTEIN"/>
    <property type="match status" value="1"/>
</dbReference>
<dbReference type="Proteomes" id="UP000671913">
    <property type="component" value="Chromosome"/>
</dbReference>
<dbReference type="AlphaFoldDB" id="A0A975GAD7"/>
<keyword evidence="1" id="KW-0175">Coiled coil</keyword>